<evidence type="ECO:0000259" key="2">
    <source>
        <dbReference type="Pfam" id="PF03732"/>
    </source>
</evidence>
<organism evidence="3 4">
    <name type="scientific">Allacma fusca</name>
    <dbReference type="NCBI Taxonomy" id="39272"/>
    <lineage>
        <taxon>Eukaryota</taxon>
        <taxon>Metazoa</taxon>
        <taxon>Ecdysozoa</taxon>
        <taxon>Arthropoda</taxon>
        <taxon>Hexapoda</taxon>
        <taxon>Collembola</taxon>
        <taxon>Symphypleona</taxon>
        <taxon>Sminthuridae</taxon>
        <taxon>Allacma</taxon>
    </lineage>
</organism>
<evidence type="ECO:0000313" key="4">
    <source>
        <dbReference type="Proteomes" id="UP000708208"/>
    </source>
</evidence>
<name>A0A8J2L203_9HEXA</name>
<gene>
    <name evidence="3" type="ORF">AFUS01_LOCUS34196</name>
</gene>
<dbReference type="AlphaFoldDB" id="A0A8J2L203"/>
<accession>A0A8J2L203</accession>
<protein>
    <recommendedName>
        <fullName evidence="2">Retrotransposon gag domain-containing protein</fullName>
    </recommendedName>
</protein>
<keyword evidence="4" id="KW-1185">Reference proteome</keyword>
<sequence length="188" mass="21411">MSTASANVVVSTSSLPVPSYDKKRMTSEHYLTQLEKFFEAQHHKQDKFLYLAGTVMTGETLKWYHNIVTRATGWDDLKKKFKEEFDTPFDQRERNKLLYTKTQRFDESVSSYVYEMVIRWDPDMADPTPGKLIAAAEDALRSLHKGQKFTNQGKIKLPPLHEMPDKDAKDDKGSKAADSQATSSQGNG</sequence>
<feature type="region of interest" description="Disordered" evidence="1">
    <location>
        <begin position="145"/>
        <end position="188"/>
    </location>
</feature>
<reference evidence="3" key="1">
    <citation type="submission" date="2021-06" db="EMBL/GenBank/DDBJ databases">
        <authorList>
            <person name="Hodson N. C."/>
            <person name="Mongue J. A."/>
            <person name="Jaron S. K."/>
        </authorList>
    </citation>
    <scope>NUCLEOTIDE SEQUENCE</scope>
</reference>
<comment type="caution">
    <text evidence="3">The sequence shown here is derived from an EMBL/GenBank/DDBJ whole genome shotgun (WGS) entry which is preliminary data.</text>
</comment>
<proteinExistence type="predicted"/>
<dbReference type="Pfam" id="PF03732">
    <property type="entry name" value="Retrotrans_gag"/>
    <property type="match status" value="1"/>
</dbReference>
<dbReference type="Proteomes" id="UP000708208">
    <property type="component" value="Unassembled WGS sequence"/>
</dbReference>
<evidence type="ECO:0000256" key="1">
    <source>
        <dbReference type="SAM" id="MobiDB-lite"/>
    </source>
</evidence>
<feature type="domain" description="Retrotransposon gag" evidence="2">
    <location>
        <begin position="55"/>
        <end position="116"/>
    </location>
</feature>
<feature type="non-terminal residue" evidence="3">
    <location>
        <position position="1"/>
    </location>
</feature>
<evidence type="ECO:0000313" key="3">
    <source>
        <dbReference type="EMBL" id="CAG7824013.1"/>
    </source>
</evidence>
<feature type="compositionally biased region" description="Basic and acidic residues" evidence="1">
    <location>
        <begin position="162"/>
        <end position="175"/>
    </location>
</feature>
<dbReference type="EMBL" id="CAJVCH010531415">
    <property type="protein sequence ID" value="CAG7824013.1"/>
    <property type="molecule type" value="Genomic_DNA"/>
</dbReference>
<dbReference type="InterPro" id="IPR005162">
    <property type="entry name" value="Retrotrans_gag_dom"/>
</dbReference>